<dbReference type="KEGG" id="bcom:BAUCODRAFT_542010"/>
<name>M2N8M1_BAUPA</name>
<protein>
    <submittedName>
        <fullName evidence="1">Uncharacterized protein</fullName>
    </submittedName>
</protein>
<dbReference type="AlphaFoldDB" id="M2N8M1"/>
<dbReference type="GeneID" id="19115311"/>
<dbReference type="OrthoDB" id="10031947at2759"/>
<organism evidence="1 2">
    <name type="scientific">Baudoinia panamericana (strain UAMH 10762)</name>
    <name type="common">Angels' share fungus</name>
    <name type="synonym">Baudoinia compniacensis (strain UAMH 10762)</name>
    <dbReference type="NCBI Taxonomy" id="717646"/>
    <lineage>
        <taxon>Eukaryota</taxon>
        <taxon>Fungi</taxon>
        <taxon>Dikarya</taxon>
        <taxon>Ascomycota</taxon>
        <taxon>Pezizomycotina</taxon>
        <taxon>Dothideomycetes</taxon>
        <taxon>Dothideomycetidae</taxon>
        <taxon>Mycosphaerellales</taxon>
        <taxon>Teratosphaeriaceae</taxon>
        <taxon>Baudoinia</taxon>
    </lineage>
</organism>
<evidence type="ECO:0000313" key="2">
    <source>
        <dbReference type="Proteomes" id="UP000011761"/>
    </source>
</evidence>
<dbReference type="RefSeq" id="XP_007677905.1">
    <property type="nucleotide sequence ID" value="XM_007679715.1"/>
</dbReference>
<evidence type="ECO:0000313" key="1">
    <source>
        <dbReference type="EMBL" id="EMC95444.1"/>
    </source>
</evidence>
<gene>
    <name evidence="1" type="ORF">BAUCODRAFT_542010</name>
</gene>
<dbReference type="EMBL" id="KB445557">
    <property type="protein sequence ID" value="EMC95444.1"/>
    <property type="molecule type" value="Genomic_DNA"/>
</dbReference>
<dbReference type="eggNOG" id="ENOG502S9C0">
    <property type="taxonomic scope" value="Eukaryota"/>
</dbReference>
<accession>M2N8M1</accession>
<keyword evidence="2" id="KW-1185">Reference proteome</keyword>
<proteinExistence type="predicted"/>
<reference evidence="1 2" key="1">
    <citation type="journal article" date="2012" name="PLoS Pathog.">
        <title>Diverse lifestyles and strategies of plant pathogenesis encoded in the genomes of eighteen Dothideomycetes fungi.</title>
        <authorList>
            <person name="Ohm R.A."/>
            <person name="Feau N."/>
            <person name="Henrissat B."/>
            <person name="Schoch C.L."/>
            <person name="Horwitz B.A."/>
            <person name="Barry K.W."/>
            <person name="Condon B.J."/>
            <person name="Copeland A.C."/>
            <person name="Dhillon B."/>
            <person name="Glaser F."/>
            <person name="Hesse C.N."/>
            <person name="Kosti I."/>
            <person name="LaButti K."/>
            <person name="Lindquist E.A."/>
            <person name="Lucas S."/>
            <person name="Salamov A.A."/>
            <person name="Bradshaw R.E."/>
            <person name="Ciuffetti L."/>
            <person name="Hamelin R.C."/>
            <person name="Kema G.H.J."/>
            <person name="Lawrence C."/>
            <person name="Scott J.A."/>
            <person name="Spatafora J.W."/>
            <person name="Turgeon B.G."/>
            <person name="de Wit P.J.G.M."/>
            <person name="Zhong S."/>
            <person name="Goodwin S.B."/>
            <person name="Grigoriev I.V."/>
        </authorList>
    </citation>
    <scope>NUCLEOTIDE SEQUENCE [LARGE SCALE GENOMIC DNA]</scope>
    <source>
        <strain evidence="1 2">UAMH 10762</strain>
    </source>
</reference>
<dbReference type="HOGENOM" id="CLU_1495918_0_0_1"/>
<sequence>MGVNGWLSVTQPNYASNSAYYYRAGSCSLTLPGSDNNGCYLPDTLWAPLWQDLYIYKGTPQGLYYQITGSTVGSRNVSFEWYTSQFSAPTQYYHFIATFQEAVPGQAVFDYYQVSNNGAAYQVQTSNGQTFGSQVGVQKYSTGQSAVYSNNQPNVLPGLELVFTPPSTFTVGAANCVKLS</sequence>
<dbReference type="Proteomes" id="UP000011761">
    <property type="component" value="Unassembled WGS sequence"/>
</dbReference>